<name>A0A021VUL5_9CELL</name>
<gene>
    <name evidence="4" type="ORF">N866_18495</name>
</gene>
<dbReference type="AlphaFoldDB" id="A0A021VUL5"/>
<feature type="compositionally biased region" description="Low complexity" evidence="1">
    <location>
        <begin position="177"/>
        <end position="190"/>
    </location>
</feature>
<feature type="compositionally biased region" description="Basic and acidic residues" evidence="1">
    <location>
        <begin position="1"/>
        <end position="25"/>
    </location>
</feature>
<keyword evidence="2" id="KW-0812">Transmembrane</keyword>
<feature type="compositionally biased region" description="Basic and acidic residues" evidence="1">
    <location>
        <begin position="101"/>
        <end position="118"/>
    </location>
</feature>
<evidence type="ECO:0000259" key="3">
    <source>
        <dbReference type="Pfam" id="PF25591"/>
    </source>
</evidence>
<dbReference type="Pfam" id="PF25591">
    <property type="entry name" value="LRV_2"/>
    <property type="match status" value="1"/>
</dbReference>
<sequence length="419" mass="42992">MFPRRRGDGRLATGRREGDLLDDQGHAPGEGAGETTMTAPEDYTRQQAADPATPQQVLADIAALREDLRPVVALNPSAYPGLLDWLASLGEPGVDTALRERRERDASGTEPDAARVEPDAPWAEPGDLTGAARPGTWATDVPPGGVVAPPFGAPTTPFGASTAPPFGAPGSPPPFGAPSTTGPTSSAPPFGGAPYGSAPYGSAPYGSAPPGSAPYASAPYGSAPAYGSAPYGGAGYGGVPLGVPVPKRGRTGLWIVLAVVGGVVVLGVVAVAFLVQTLRSAPDVLEDSGLGGGTYGDDSVLDALWDRCADEDWTACDDLYWAADLGSEYEDFGETCGGRTDGWQPSCVEWAGGTGVAGDPTTYGDDPTLDALWDDCQGEDWGACDELFRVSPVGSEYEAFGDTCGYRTAGEEWCVDELG</sequence>
<reference evidence="4 5" key="1">
    <citation type="submission" date="2014-01" db="EMBL/GenBank/DDBJ databases">
        <title>Actinotalea ferrariae CF5-4.</title>
        <authorList>
            <person name="Chen F."/>
            <person name="Li Y."/>
            <person name="Wang G."/>
        </authorList>
    </citation>
    <scope>NUCLEOTIDE SEQUENCE [LARGE SCALE GENOMIC DNA]</scope>
    <source>
        <strain evidence="4 5">CF5-4</strain>
    </source>
</reference>
<comment type="caution">
    <text evidence="4">The sequence shown here is derived from an EMBL/GenBank/DDBJ whole genome shotgun (WGS) entry which is preliminary data.</text>
</comment>
<keyword evidence="2" id="KW-0472">Membrane</keyword>
<dbReference type="InterPro" id="IPR057893">
    <property type="entry name" value="LRV_2"/>
</dbReference>
<feature type="compositionally biased region" description="Pro residues" evidence="1">
    <location>
        <begin position="166"/>
        <end position="176"/>
    </location>
</feature>
<feature type="domain" description="Leucine rich repeat variant" evidence="3">
    <location>
        <begin position="42"/>
        <end position="101"/>
    </location>
</feature>
<evidence type="ECO:0000256" key="1">
    <source>
        <dbReference type="SAM" id="MobiDB-lite"/>
    </source>
</evidence>
<dbReference type="Proteomes" id="UP000019753">
    <property type="component" value="Unassembled WGS sequence"/>
</dbReference>
<feature type="transmembrane region" description="Helical" evidence="2">
    <location>
        <begin position="253"/>
        <end position="275"/>
    </location>
</feature>
<dbReference type="EMBL" id="AXCW01000070">
    <property type="protein sequence ID" value="EYR63750.1"/>
    <property type="molecule type" value="Genomic_DNA"/>
</dbReference>
<feature type="region of interest" description="Disordered" evidence="1">
    <location>
        <begin position="1"/>
        <end position="54"/>
    </location>
</feature>
<accession>A0A021VUL5</accession>
<organism evidence="4 5">
    <name type="scientific">Actinotalea ferrariae CF5-4</name>
    <dbReference type="NCBI Taxonomy" id="948458"/>
    <lineage>
        <taxon>Bacteria</taxon>
        <taxon>Bacillati</taxon>
        <taxon>Actinomycetota</taxon>
        <taxon>Actinomycetes</taxon>
        <taxon>Micrococcales</taxon>
        <taxon>Cellulomonadaceae</taxon>
        <taxon>Actinotalea</taxon>
    </lineage>
</organism>
<feature type="compositionally biased region" description="Low complexity" evidence="1">
    <location>
        <begin position="141"/>
        <end position="165"/>
    </location>
</feature>
<keyword evidence="5" id="KW-1185">Reference proteome</keyword>
<evidence type="ECO:0000313" key="5">
    <source>
        <dbReference type="Proteomes" id="UP000019753"/>
    </source>
</evidence>
<keyword evidence="2" id="KW-1133">Transmembrane helix</keyword>
<evidence type="ECO:0000256" key="2">
    <source>
        <dbReference type="SAM" id="Phobius"/>
    </source>
</evidence>
<protein>
    <recommendedName>
        <fullName evidence="3">Leucine rich repeat variant domain-containing protein</fullName>
    </recommendedName>
</protein>
<proteinExistence type="predicted"/>
<evidence type="ECO:0000313" key="4">
    <source>
        <dbReference type="EMBL" id="EYR63750.1"/>
    </source>
</evidence>
<feature type="region of interest" description="Disordered" evidence="1">
    <location>
        <begin position="101"/>
        <end position="190"/>
    </location>
</feature>